<accession>A0ACB9JA20</accession>
<comment type="caution">
    <text evidence="1">The sequence shown here is derived from an EMBL/GenBank/DDBJ whole genome shotgun (WGS) entry which is preliminary data.</text>
</comment>
<reference evidence="2" key="1">
    <citation type="journal article" date="2022" name="Mol. Ecol. Resour.">
        <title>The genomes of chicory, endive, great burdock and yacon provide insights into Asteraceae palaeo-polyploidization history and plant inulin production.</title>
        <authorList>
            <person name="Fan W."/>
            <person name="Wang S."/>
            <person name="Wang H."/>
            <person name="Wang A."/>
            <person name="Jiang F."/>
            <person name="Liu H."/>
            <person name="Zhao H."/>
            <person name="Xu D."/>
            <person name="Zhang Y."/>
        </authorList>
    </citation>
    <scope>NUCLEOTIDE SEQUENCE [LARGE SCALE GENOMIC DNA]</scope>
    <source>
        <strain evidence="2">cv. Yunnan</strain>
    </source>
</reference>
<organism evidence="1 2">
    <name type="scientific">Smallanthus sonchifolius</name>
    <dbReference type="NCBI Taxonomy" id="185202"/>
    <lineage>
        <taxon>Eukaryota</taxon>
        <taxon>Viridiplantae</taxon>
        <taxon>Streptophyta</taxon>
        <taxon>Embryophyta</taxon>
        <taxon>Tracheophyta</taxon>
        <taxon>Spermatophyta</taxon>
        <taxon>Magnoliopsida</taxon>
        <taxon>eudicotyledons</taxon>
        <taxon>Gunneridae</taxon>
        <taxon>Pentapetalae</taxon>
        <taxon>asterids</taxon>
        <taxon>campanulids</taxon>
        <taxon>Asterales</taxon>
        <taxon>Asteraceae</taxon>
        <taxon>Asteroideae</taxon>
        <taxon>Heliantheae alliance</taxon>
        <taxon>Millerieae</taxon>
        <taxon>Smallanthus</taxon>
    </lineage>
</organism>
<evidence type="ECO:0000313" key="2">
    <source>
        <dbReference type="Proteomes" id="UP001056120"/>
    </source>
</evidence>
<protein>
    <submittedName>
        <fullName evidence="1">Uncharacterized protein</fullName>
    </submittedName>
</protein>
<proteinExistence type="predicted"/>
<evidence type="ECO:0000313" key="1">
    <source>
        <dbReference type="EMBL" id="KAI3817344.1"/>
    </source>
</evidence>
<reference evidence="1 2" key="2">
    <citation type="journal article" date="2022" name="Mol. Ecol. Resour.">
        <title>The genomes of chicory, endive, great burdock and yacon provide insights into Asteraceae paleo-polyploidization history and plant inulin production.</title>
        <authorList>
            <person name="Fan W."/>
            <person name="Wang S."/>
            <person name="Wang H."/>
            <person name="Wang A."/>
            <person name="Jiang F."/>
            <person name="Liu H."/>
            <person name="Zhao H."/>
            <person name="Xu D."/>
            <person name="Zhang Y."/>
        </authorList>
    </citation>
    <scope>NUCLEOTIDE SEQUENCE [LARGE SCALE GENOMIC DNA]</scope>
    <source>
        <strain evidence="2">cv. Yunnan</strain>
        <tissue evidence="1">Leaves</tissue>
    </source>
</reference>
<keyword evidence="2" id="KW-1185">Reference proteome</keyword>
<dbReference type="Proteomes" id="UP001056120">
    <property type="component" value="Linkage Group LG04"/>
</dbReference>
<sequence>MAAPCRLRILASNPDFDSNTVIAAADPQITMKNNIVNAKAYDTIECMKIEKENRPKRKPNDLTASVTATGKSVNRMKRMISRGVCGFRFLGWLRKTWLKL</sequence>
<dbReference type="EMBL" id="CM042021">
    <property type="protein sequence ID" value="KAI3817344.1"/>
    <property type="molecule type" value="Genomic_DNA"/>
</dbReference>
<name>A0ACB9JA20_9ASTR</name>
<gene>
    <name evidence="1" type="ORF">L1987_11134</name>
</gene>